<feature type="non-terminal residue" evidence="2">
    <location>
        <position position="102"/>
    </location>
</feature>
<evidence type="ECO:0000313" key="2">
    <source>
        <dbReference type="EMBL" id="EJK57404.1"/>
    </source>
</evidence>
<reference evidence="2 3" key="1">
    <citation type="journal article" date="2012" name="Genome Biol.">
        <title>Genome and low-iron response of an oceanic diatom adapted to chronic iron limitation.</title>
        <authorList>
            <person name="Lommer M."/>
            <person name="Specht M."/>
            <person name="Roy A.S."/>
            <person name="Kraemer L."/>
            <person name="Andreson R."/>
            <person name="Gutowska M.A."/>
            <person name="Wolf J."/>
            <person name="Bergner S.V."/>
            <person name="Schilhabel M.B."/>
            <person name="Klostermeier U.C."/>
            <person name="Beiko R.G."/>
            <person name="Rosenstiel P."/>
            <person name="Hippler M."/>
            <person name="Laroche J."/>
        </authorList>
    </citation>
    <scope>NUCLEOTIDE SEQUENCE [LARGE SCALE GENOMIC DNA]</scope>
    <source>
        <strain evidence="2 3">CCMP1005</strain>
    </source>
</reference>
<protein>
    <submittedName>
        <fullName evidence="2">Uncharacterized protein</fullName>
    </submittedName>
</protein>
<gene>
    <name evidence="2" type="ORF">THAOC_22553</name>
</gene>
<sequence>MAFFGSSGVGAKPPKPKEKEKKKEEEEERRERRRRRETTYQQSKRHCLGGNEFTPGSMQQIRTARRAEPSVMRIEPGRRRFAHIILPLISVAAASSEEAQPE</sequence>
<dbReference type="AlphaFoldDB" id="K0RY44"/>
<keyword evidence="3" id="KW-1185">Reference proteome</keyword>
<comment type="caution">
    <text evidence="2">The sequence shown here is derived from an EMBL/GenBank/DDBJ whole genome shotgun (WGS) entry which is preliminary data.</text>
</comment>
<feature type="compositionally biased region" description="Basic and acidic residues" evidence="1">
    <location>
        <begin position="15"/>
        <end position="24"/>
    </location>
</feature>
<evidence type="ECO:0000256" key="1">
    <source>
        <dbReference type="SAM" id="MobiDB-lite"/>
    </source>
</evidence>
<dbReference type="EMBL" id="AGNL01028340">
    <property type="protein sequence ID" value="EJK57404.1"/>
    <property type="molecule type" value="Genomic_DNA"/>
</dbReference>
<name>K0RY44_THAOC</name>
<feature type="region of interest" description="Disordered" evidence="1">
    <location>
        <begin position="1"/>
        <end position="70"/>
    </location>
</feature>
<accession>K0RY44</accession>
<dbReference type="Proteomes" id="UP000266841">
    <property type="component" value="Unassembled WGS sequence"/>
</dbReference>
<evidence type="ECO:0000313" key="3">
    <source>
        <dbReference type="Proteomes" id="UP000266841"/>
    </source>
</evidence>
<organism evidence="2 3">
    <name type="scientific">Thalassiosira oceanica</name>
    <name type="common">Marine diatom</name>
    <dbReference type="NCBI Taxonomy" id="159749"/>
    <lineage>
        <taxon>Eukaryota</taxon>
        <taxon>Sar</taxon>
        <taxon>Stramenopiles</taxon>
        <taxon>Ochrophyta</taxon>
        <taxon>Bacillariophyta</taxon>
        <taxon>Coscinodiscophyceae</taxon>
        <taxon>Thalassiosirophycidae</taxon>
        <taxon>Thalassiosirales</taxon>
        <taxon>Thalassiosiraceae</taxon>
        <taxon>Thalassiosira</taxon>
    </lineage>
</organism>
<proteinExistence type="predicted"/>